<dbReference type="Proteomes" id="UP001165060">
    <property type="component" value="Unassembled WGS sequence"/>
</dbReference>
<feature type="transmembrane region" description="Helical" evidence="1">
    <location>
        <begin position="228"/>
        <end position="257"/>
    </location>
</feature>
<reference evidence="2 3" key="1">
    <citation type="journal article" date="2023" name="Commun. Biol.">
        <title>Genome analysis of Parmales, the sister group of diatoms, reveals the evolutionary specialization of diatoms from phago-mixotrophs to photoautotrophs.</title>
        <authorList>
            <person name="Ban H."/>
            <person name="Sato S."/>
            <person name="Yoshikawa S."/>
            <person name="Yamada K."/>
            <person name="Nakamura Y."/>
            <person name="Ichinomiya M."/>
            <person name="Sato N."/>
            <person name="Blanc-Mathieu R."/>
            <person name="Endo H."/>
            <person name="Kuwata A."/>
            <person name="Ogata H."/>
        </authorList>
    </citation>
    <scope>NUCLEOTIDE SEQUENCE [LARGE SCALE GENOMIC DNA]</scope>
</reference>
<accession>A0ABQ6N0J3</accession>
<evidence type="ECO:0000313" key="3">
    <source>
        <dbReference type="Proteomes" id="UP001165060"/>
    </source>
</evidence>
<proteinExistence type="predicted"/>
<comment type="caution">
    <text evidence="2">The sequence shown here is derived from an EMBL/GenBank/DDBJ whole genome shotgun (WGS) entry which is preliminary data.</text>
</comment>
<dbReference type="Pfam" id="PF11288">
    <property type="entry name" value="DUF3089"/>
    <property type="match status" value="1"/>
</dbReference>
<evidence type="ECO:0008006" key="4">
    <source>
        <dbReference type="Google" id="ProtNLM"/>
    </source>
</evidence>
<name>A0ABQ6N0J3_9STRA</name>
<dbReference type="EMBL" id="BRYB01000746">
    <property type="protein sequence ID" value="GMI36733.1"/>
    <property type="molecule type" value="Genomic_DNA"/>
</dbReference>
<gene>
    <name evidence="2" type="ORF">TeGR_g11950</name>
</gene>
<organism evidence="2 3">
    <name type="scientific">Tetraparma gracilis</name>
    <dbReference type="NCBI Taxonomy" id="2962635"/>
    <lineage>
        <taxon>Eukaryota</taxon>
        <taxon>Sar</taxon>
        <taxon>Stramenopiles</taxon>
        <taxon>Ochrophyta</taxon>
        <taxon>Bolidophyceae</taxon>
        <taxon>Parmales</taxon>
        <taxon>Triparmaceae</taxon>
        <taxon>Tetraparma</taxon>
    </lineage>
</organism>
<sequence>MDIAFSDVLAAFTHYIDNHNEGRPFFLASHSQGTMHQKRILAHIAAALPHLTDRLVAAYLIGNTIGVDELPFPACTQYNQTGCLVSWNAMIDGADPSHWLQKLEPGTSKMVCTNPLSWKADAEPAGRELGKGGMGAAGHLLLTGFDLDLVDAECSEEGVLYVSPPAGWQYIDVPKGSLHPVEFPMFYRDIRLNAFERLEAYLSKSGGLPVASEVGTTCECGSRCAGTYVLHLLVVLSITYAVLVVVAAPFTFAWWFWQVRRAKAVGFGQLARRFLCCCCCCRRQEEKKKEETDQL</sequence>
<keyword evidence="3" id="KW-1185">Reference proteome</keyword>
<protein>
    <recommendedName>
        <fullName evidence="4">DUF3089 domain-containing protein</fullName>
    </recommendedName>
</protein>
<keyword evidence="1" id="KW-0472">Membrane</keyword>
<evidence type="ECO:0000313" key="2">
    <source>
        <dbReference type="EMBL" id="GMI36733.1"/>
    </source>
</evidence>
<keyword evidence="1" id="KW-0812">Transmembrane</keyword>
<evidence type="ECO:0000256" key="1">
    <source>
        <dbReference type="SAM" id="Phobius"/>
    </source>
</evidence>
<keyword evidence="1" id="KW-1133">Transmembrane helix</keyword>
<dbReference type="InterPro" id="IPR021440">
    <property type="entry name" value="DUF3089"/>
</dbReference>